<evidence type="ECO:0000256" key="5">
    <source>
        <dbReference type="ARBA" id="ARBA00023002"/>
    </source>
</evidence>
<dbReference type="Pfam" id="PF01328">
    <property type="entry name" value="Peroxidase_2"/>
    <property type="match status" value="1"/>
</dbReference>
<dbReference type="EMBL" id="KB445806">
    <property type="protein sequence ID" value="EMD33529.1"/>
    <property type="molecule type" value="Genomic_DNA"/>
</dbReference>
<keyword evidence="5" id="KW-0560">Oxidoreductase</keyword>
<feature type="region of interest" description="Disordered" evidence="8">
    <location>
        <begin position="320"/>
        <end position="397"/>
    </location>
</feature>
<evidence type="ECO:0000256" key="6">
    <source>
        <dbReference type="ARBA" id="ARBA00023004"/>
    </source>
</evidence>
<protein>
    <submittedName>
        <fullName evidence="10">Heme-thiolate peroxidase</fullName>
    </submittedName>
</protein>
<dbReference type="HOGENOM" id="CLU_050230_5_1_1"/>
<dbReference type="PROSITE" id="PS51405">
    <property type="entry name" value="HEME_HALOPEROXIDASE"/>
    <property type="match status" value="1"/>
</dbReference>
<comment type="cofactor">
    <cofactor evidence="1">
        <name>heme b</name>
        <dbReference type="ChEBI" id="CHEBI:60344"/>
    </cofactor>
</comment>
<evidence type="ECO:0000259" key="9">
    <source>
        <dbReference type="PROSITE" id="PS51405"/>
    </source>
</evidence>
<dbReference type="Proteomes" id="UP000016930">
    <property type="component" value="Unassembled WGS sequence"/>
</dbReference>
<dbReference type="AlphaFoldDB" id="M2PCT5"/>
<feature type="compositionally biased region" description="Basic and acidic residues" evidence="8">
    <location>
        <begin position="331"/>
        <end position="360"/>
    </location>
</feature>
<dbReference type="SUPFAM" id="SSF47571">
    <property type="entry name" value="Cloroperoxidase"/>
    <property type="match status" value="1"/>
</dbReference>
<keyword evidence="2 10" id="KW-0575">Peroxidase</keyword>
<evidence type="ECO:0000313" key="10">
    <source>
        <dbReference type="EMBL" id="EMD33529.1"/>
    </source>
</evidence>
<evidence type="ECO:0000256" key="1">
    <source>
        <dbReference type="ARBA" id="ARBA00001970"/>
    </source>
</evidence>
<comment type="similarity">
    <text evidence="7">Belongs to the chloroperoxidase family.</text>
</comment>
<evidence type="ECO:0000256" key="2">
    <source>
        <dbReference type="ARBA" id="ARBA00022559"/>
    </source>
</evidence>
<feature type="domain" description="Heme haloperoxidase family profile" evidence="9">
    <location>
        <begin position="26"/>
        <end position="273"/>
    </location>
</feature>
<evidence type="ECO:0000256" key="3">
    <source>
        <dbReference type="ARBA" id="ARBA00022617"/>
    </source>
</evidence>
<evidence type="ECO:0000313" key="11">
    <source>
        <dbReference type="Proteomes" id="UP000016930"/>
    </source>
</evidence>
<accession>M2PCT5</accession>
<reference evidence="10 11" key="1">
    <citation type="journal article" date="2012" name="Proc. Natl. Acad. Sci. U.S.A.">
        <title>Comparative genomics of Ceriporiopsis subvermispora and Phanerochaete chrysosporium provide insight into selective ligninolysis.</title>
        <authorList>
            <person name="Fernandez-Fueyo E."/>
            <person name="Ruiz-Duenas F.J."/>
            <person name="Ferreira P."/>
            <person name="Floudas D."/>
            <person name="Hibbett D.S."/>
            <person name="Canessa P."/>
            <person name="Larrondo L.F."/>
            <person name="James T.Y."/>
            <person name="Seelenfreund D."/>
            <person name="Lobos S."/>
            <person name="Polanco R."/>
            <person name="Tello M."/>
            <person name="Honda Y."/>
            <person name="Watanabe T."/>
            <person name="Watanabe T."/>
            <person name="Ryu J.S."/>
            <person name="Kubicek C.P."/>
            <person name="Schmoll M."/>
            <person name="Gaskell J."/>
            <person name="Hammel K.E."/>
            <person name="St John F.J."/>
            <person name="Vanden Wymelenberg A."/>
            <person name="Sabat G."/>
            <person name="Splinter BonDurant S."/>
            <person name="Syed K."/>
            <person name="Yadav J.S."/>
            <person name="Doddapaneni H."/>
            <person name="Subramanian V."/>
            <person name="Lavin J.L."/>
            <person name="Oguiza J.A."/>
            <person name="Perez G."/>
            <person name="Pisabarro A.G."/>
            <person name="Ramirez L."/>
            <person name="Santoyo F."/>
            <person name="Master E."/>
            <person name="Coutinho P.M."/>
            <person name="Henrissat B."/>
            <person name="Lombard V."/>
            <person name="Magnuson J.K."/>
            <person name="Kuees U."/>
            <person name="Hori C."/>
            <person name="Igarashi K."/>
            <person name="Samejima M."/>
            <person name="Held B.W."/>
            <person name="Barry K.W."/>
            <person name="LaButti K.M."/>
            <person name="Lapidus A."/>
            <person name="Lindquist E.A."/>
            <person name="Lucas S.M."/>
            <person name="Riley R."/>
            <person name="Salamov A.A."/>
            <person name="Hoffmeister D."/>
            <person name="Schwenk D."/>
            <person name="Hadar Y."/>
            <person name="Yarden O."/>
            <person name="de Vries R.P."/>
            <person name="Wiebenga A."/>
            <person name="Stenlid J."/>
            <person name="Eastwood D."/>
            <person name="Grigoriev I.V."/>
            <person name="Berka R.M."/>
            <person name="Blanchette R.A."/>
            <person name="Kersten P."/>
            <person name="Martinez A.T."/>
            <person name="Vicuna R."/>
            <person name="Cullen D."/>
        </authorList>
    </citation>
    <scope>NUCLEOTIDE SEQUENCE [LARGE SCALE GENOMIC DNA]</scope>
    <source>
        <strain evidence="10 11">B</strain>
    </source>
</reference>
<proteinExistence type="inferred from homology"/>
<evidence type="ECO:0000256" key="7">
    <source>
        <dbReference type="ARBA" id="ARBA00025795"/>
    </source>
</evidence>
<keyword evidence="6" id="KW-0408">Iron</keyword>
<dbReference type="OrthoDB" id="407298at2759"/>
<dbReference type="GO" id="GO:0046872">
    <property type="term" value="F:metal ion binding"/>
    <property type="evidence" value="ECO:0007669"/>
    <property type="project" value="UniProtKB-KW"/>
</dbReference>
<evidence type="ECO:0000256" key="4">
    <source>
        <dbReference type="ARBA" id="ARBA00022723"/>
    </source>
</evidence>
<keyword evidence="4" id="KW-0479">Metal-binding</keyword>
<keyword evidence="3" id="KW-0349">Heme</keyword>
<dbReference type="Gene3D" id="1.10.489.10">
    <property type="entry name" value="Chloroperoxidase-like"/>
    <property type="match status" value="1"/>
</dbReference>
<dbReference type="InterPro" id="IPR036851">
    <property type="entry name" value="Chloroperoxidase-like_sf"/>
</dbReference>
<dbReference type="PANTHER" id="PTHR33577:SF9">
    <property type="entry name" value="PEROXIDASE STCC"/>
    <property type="match status" value="1"/>
</dbReference>
<dbReference type="STRING" id="914234.M2PCT5"/>
<dbReference type="InterPro" id="IPR000028">
    <property type="entry name" value="Chloroperoxidase"/>
</dbReference>
<evidence type="ECO:0000256" key="8">
    <source>
        <dbReference type="SAM" id="MobiDB-lite"/>
    </source>
</evidence>
<organism evidence="10 11">
    <name type="scientific">Ceriporiopsis subvermispora (strain B)</name>
    <name type="common">White-rot fungus</name>
    <name type="synonym">Gelatoporia subvermispora</name>
    <dbReference type="NCBI Taxonomy" id="914234"/>
    <lineage>
        <taxon>Eukaryota</taxon>
        <taxon>Fungi</taxon>
        <taxon>Dikarya</taxon>
        <taxon>Basidiomycota</taxon>
        <taxon>Agaricomycotina</taxon>
        <taxon>Agaricomycetes</taxon>
        <taxon>Polyporales</taxon>
        <taxon>Gelatoporiaceae</taxon>
        <taxon>Gelatoporia</taxon>
    </lineage>
</organism>
<dbReference type="PANTHER" id="PTHR33577">
    <property type="entry name" value="STERIGMATOCYSTIN BIOSYNTHESIS PEROXIDASE STCC-RELATED"/>
    <property type="match status" value="1"/>
</dbReference>
<dbReference type="GO" id="GO:0004601">
    <property type="term" value="F:peroxidase activity"/>
    <property type="evidence" value="ECO:0007669"/>
    <property type="project" value="UniProtKB-KW"/>
</dbReference>
<name>M2PCT5_CERS8</name>
<keyword evidence="11" id="KW-1185">Reference proteome</keyword>
<gene>
    <name evidence="10" type="primary">HTP7</name>
    <name evidence="10" type="ORF">CERSUDRAFT_118102</name>
</gene>
<sequence>MSQPHKHDDHEHTDVCPVTGHVAAREEHAFCPAKKTDSRSPCPALNALANHGYLPRDGKRISAKIVTNALEEGYHCSGPLAYVLAHGGFLLLGQRGQTICLADLARHNRIEHNASLAHPDAGHRDEYAPTHVHKDLLEEFLAHSKDGELITPDDVARARVRRESVSGPVDGLHAEIARGEMAIVMHLFNNPNADPELHEKLGDYNIPNRRRSIWKKLKSVVTSGPSTKPRHPDAPLPGVPVEWLRTWIHEERFPDGWHPYHKVGLVHTMEMSATIRTAMKKHAQNRATRRRTLTFLQRTQPETVMEAELAKSARILGQAHPDARAAVQVSHKHDEHELDEPEVRERDRKRLTIEVDRPLPDAEPSLPTPPLSSASSDGGMPHSPDSPDTLKTPSPSRTTFPAYVVGIDKAATLQVVSEETKRSILPDVVAEPRGLGISVPVAV</sequence>